<keyword evidence="2" id="KW-1185">Reference proteome</keyword>
<gene>
    <name evidence="3" type="primary">CUNH7orf49</name>
</gene>
<organism evidence="2 3">
    <name type="scientific">Lepidothrix coronata</name>
    <name type="common">blue-crowned manakin</name>
    <dbReference type="NCBI Taxonomy" id="321398"/>
    <lineage>
        <taxon>Eukaryota</taxon>
        <taxon>Metazoa</taxon>
        <taxon>Chordata</taxon>
        <taxon>Craniata</taxon>
        <taxon>Vertebrata</taxon>
        <taxon>Euteleostomi</taxon>
        <taxon>Archelosauria</taxon>
        <taxon>Archosauria</taxon>
        <taxon>Dinosauria</taxon>
        <taxon>Saurischia</taxon>
        <taxon>Theropoda</taxon>
        <taxon>Coelurosauria</taxon>
        <taxon>Aves</taxon>
        <taxon>Neognathae</taxon>
        <taxon>Neoaves</taxon>
        <taxon>Telluraves</taxon>
        <taxon>Australaves</taxon>
        <taxon>Passeriformes</taxon>
        <taxon>Pipridae</taxon>
        <taxon>Lepidothrix</taxon>
    </lineage>
</organism>
<evidence type="ECO:0000256" key="1">
    <source>
        <dbReference type="SAM" id="MobiDB-lite"/>
    </source>
</evidence>
<feature type="compositionally biased region" description="Basic and acidic residues" evidence="1">
    <location>
        <begin position="80"/>
        <end position="90"/>
    </location>
</feature>
<dbReference type="GeneID" id="108492204"/>
<name>A0A6J0GFC8_9PASS</name>
<sequence>MAAGARRRQLPAWMGAAGAERAAAASPSPRAGRRRAAAARRAPPCARPRAAAVYCMNEAELVEVALAVLAENLQCEESEEKARSGSREEQELQPTLNEAPGSKANAGEGSDHSPALPSPPGASAGAETQSTGGENSEDDVLKYVREIFFN</sequence>
<feature type="region of interest" description="Disordered" evidence="1">
    <location>
        <begin position="1"/>
        <end position="47"/>
    </location>
</feature>
<proteinExistence type="predicted"/>
<feature type="compositionally biased region" description="Low complexity" evidence="1">
    <location>
        <begin position="16"/>
        <end position="30"/>
    </location>
</feature>
<dbReference type="GO" id="GO:2001033">
    <property type="term" value="P:negative regulation of double-strand break repair via nonhomologous end joining"/>
    <property type="evidence" value="ECO:0007669"/>
    <property type="project" value="InterPro"/>
</dbReference>
<dbReference type="AlphaFoldDB" id="A0A6J0GFC8"/>
<dbReference type="RefSeq" id="XP_017659746.1">
    <property type="nucleotide sequence ID" value="XM_017804257.1"/>
</dbReference>
<dbReference type="GO" id="GO:0005737">
    <property type="term" value="C:cytoplasm"/>
    <property type="evidence" value="ECO:0007669"/>
    <property type="project" value="TreeGrafter"/>
</dbReference>
<dbReference type="CTD" id="78996"/>
<reference evidence="3" key="1">
    <citation type="submission" date="2025-08" db="UniProtKB">
        <authorList>
            <consortium name="RefSeq"/>
        </authorList>
    </citation>
    <scope>IDENTIFICATION</scope>
</reference>
<dbReference type="PANTHER" id="PTHR14566">
    <property type="entry name" value="CELL CYCLE REGULATOR OF NON-HOMOLOGOUS END JOINING"/>
    <property type="match status" value="1"/>
</dbReference>
<dbReference type="GO" id="GO:0005634">
    <property type="term" value="C:nucleus"/>
    <property type="evidence" value="ECO:0007669"/>
    <property type="project" value="TreeGrafter"/>
</dbReference>
<protein>
    <submittedName>
        <fullName evidence="3">Modulator of retrovirus infection homolog</fullName>
    </submittedName>
</protein>
<dbReference type="GO" id="GO:0006303">
    <property type="term" value="P:double-strand break repair via nonhomologous end joining"/>
    <property type="evidence" value="ECO:0007669"/>
    <property type="project" value="TreeGrafter"/>
</dbReference>
<dbReference type="PANTHER" id="PTHR14566:SF0">
    <property type="entry name" value="CELL CYCLE REGULATOR OF NON-HOMOLOGOUS END JOINING"/>
    <property type="match status" value="1"/>
</dbReference>
<evidence type="ECO:0000313" key="2">
    <source>
        <dbReference type="Proteomes" id="UP000504624"/>
    </source>
</evidence>
<feature type="region of interest" description="Disordered" evidence="1">
    <location>
        <begin position="75"/>
        <end position="139"/>
    </location>
</feature>
<dbReference type="Pfam" id="PF15325">
    <property type="entry name" value="MRI"/>
    <property type="match status" value="1"/>
</dbReference>
<accession>A0A6J0GFC8</accession>
<evidence type="ECO:0000313" key="3">
    <source>
        <dbReference type="RefSeq" id="XP_017659746.1"/>
    </source>
</evidence>
<dbReference type="InterPro" id="IPR028278">
    <property type="entry name" value="MRI"/>
</dbReference>
<dbReference type="Proteomes" id="UP000504624">
    <property type="component" value="Unplaced"/>
</dbReference>
<dbReference type="OrthoDB" id="8936475at2759"/>